<evidence type="ECO:0000256" key="1">
    <source>
        <dbReference type="SAM" id="MobiDB-lite"/>
    </source>
</evidence>
<gene>
    <name evidence="2" type="ORF">QOZ98_003248</name>
</gene>
<protein>
    <submittedName>
        <fullName evidence="2">Zinc transport system substrate-binding protein</fullName>
    </submittedName>
</protein>
<dbReference type="PANTHER" id="PTHR42953:SF8">
    <property type="entry name" value="ZINT DOMAIN-CONTAINING PROTEIN"/>
    <property type="match status" value="1"/>
</dbReference>
<sequence>MKKILLPVSLILLLAACGDTSEEAQSVDENPEKLQVFTTVYPLTYFTERIAGDLVDVQSIYPAGSNEHTFEPTQQEMIGLADADLMFSIGLGLEGFIDSAKETLQNENVEFVATADQISDEELEAALGHEEEAHEEEAHGDEAHEEEAHEEEAHGDEAHEEEAHEEEAHEEEAHEEAGSHDGHDHGSTDPHVWMSPVLSEKLAESIKNSLAEADPENAETYESNFTELVVELETLDRSFEALSDRVAKDTFFVSHAAFSYLSEPYGFEQVAIAGLNSQDEPSQKELTEIVDQAKEENVEYIVFEQNVSSNLTEVIQNEVGAEAIEMHNLGVLTQDNIDNEETYFTLMEKNLQVLETILK</sequence>
<proteinExistence type="predicted"/>
<feature type="region of interest" description="Disordered" evidence="1">
    <location>
        <begin position="129"/>
        <end position="192"/>
    </location>
</feature>
<dbReference type="InterPro" id="IPR006127">
    <property type="entry name" value="ZnuA-like"/>
</dbReference>
<comment type="caution">
    <text evidence="2">The sequence shown here is derived from an EMBL/GenBank/DDBJ whole genome shotgun (WGS) entry which is preliminary data.</text>
</comment>
<feature type="compositionally biased region" description="Basic and acidic residues" evidence="1">
    <location>
        <begin position="129"/>
        <end position="142"/>
    </location>
</feature>
<dbReference type="Pfam" id="PF01297">
    <property type="entry name" value="ZnuA"/>
    <property type="match status" value="1"/>
</dbReference>
<name>A0ABU0GYG2_9BACL</name>
<dbReference type="Proteomes" id="UP001241988">
    <property type="component" value="Unassembled WGS sequence"/>
</dbReference>
<dbReference type="PROSITE" id="PS51257">
    <property type="entry name" value="PROKAR_LIPOPROTEIN"/>
    <property type="match status" value="1"/>
</dbReference>
<keyword evidence="3" id="KW-1185">Reference proteome</keyword>
<feature type="compositionally biased region" description="Acidic residues" evidence="1">
    <location>
        <begin position="158"/>
        <end position="170"/>
    </location>
</feature>
<feature type="compositionally biased region" description="Basic and acidic residues" evidence="1">
    <location>
        <begin position="171"/>
        <end position="188"/>
    </location>
</feature>
<dbReference type="Gene3D" id="3.40.50.1980">
    <property type="entry name" value="Nitrogenase molybdenum iron protein domain"/>
    <property type="match status" value="3"/>
</dbReference>
<dbReference type="SUPFAM" id="SSF53807">
    <property type="entry name" value="Helical backbone' metal receptor"/>
    <property type="match status" value="1"/>
</dbReference>
<accession>A0ABU0GYG2</accession>
<evidence type="ECO:0000313" key="3">
    <source>
        <dbReference type="Proteomes" id="UP001241988"/>
    </source>
</evidence>
<dbReference type="PANTHER" id="PTHR42953">
    <property type="entry name" value="HIGH-AFFINITY ZINC UPTAKE SYSTEM PROTEIN ZNUA-RELATED"/>
    <property type="match status" value="1"/>
</dbReference>
<dbReference type="InterPro" id="IPR006129">
    <property type="entry name" value="AdhesinB"/>
</dbReference>
<dbReference type="EMBL" id="JAUSWB010000009">
    <property type="protein sequence ID" value="MDQ0430391.1"/>
    <property type="molecule type" value="Genomic_DNA"/>
</dbReference>
<dbReference type="InterPro" id="IPR050492">
    <property type="entry name" value="Bact_metal-bind_prot9"/>
</dbReference>
<dbReference type="PRINTS" id="PR00691">
    <property type="entry name" value="ADHESINB"/>
</dbReference>
<dbReference type="RefSeq" id="WP_308788348.1">
    <property type="nucleotide sequence ID" value="NZ_JAUSWB010000009.1"/>
</dbReference>
<evidence type="ECO:0000313" key="2">
    <source>
        <dbReference type="EMBL" id="MDQ0430391.1"/>
    </source>
</evidence>
<organism evidence="2 3">
    <name type="scientific">Planomicrobium stackebrandtii</name>
    <dbReference type="NCBI Taxonomy" id="253160"/>
    <lineage>
        <taxon>Bacteria</taxon>
        <taxon>Bacillati</taxon>
        <taxon>Bacillota</taxon>
        <taxon>Bacilli</taxon>
        <taxon>Bacillales</taxon>
        <taxon>Caryophanaceae</taxon>
        <taxon>Planomicrobium</taxon>
    </lineage>
</organism>
<reference evidence="2 3" key="1">
    <citation type="submission" date="2023-07" db="EMBL/GenBank/DDBJ databases">
        <title>Genomic Encyclopedia of Type Strains, Phase IV (KMG-IV): sequencing the most valuable type-strain genomes for metagenomic binning, comparative biology and taxonomic classification.</title>
        <authorList>
            <person name="Goeker M."/>
        </authorList>
    </citation>
    <scope>NUCLEOTIDE SEQUENCE [LARGE SCALE GENOMIC DNA]</scope>
    <source>
        <strain evidence="2 3">DSM 16419</strain>
    </source>
</reference>